<accession>A0A0C9WTH2</accession>
<proteinExistence type="predicted"/>
<reference evidence="2" key="2">
    <citation type="submission" date="2015-01" db="EMBL/GenBank/DDBJ databases">
        <title>Evolutionary Origins and Diversification of the Mycorrhizal Mutualists.</title>
        <authorList>
            <consortium name="DOE Joint Genome Institute"/>
            <consortium name="Mycorrhizal Genomics Consortium"/>
            <person name="Kohler A."/>
            <person name="Kuo A."/>
            <person name="Nagy L.G."/>
            <person name="Floudas D."/>
            <person name="Copeland A."/>
            <person name="Barry K.W."/>
            <person name="Cichocki N."/>
            <person name="Veneault-Fourrey C."/>
            <person name="LaButti K."/>
            <person name="Lindquist E.A."/>
            <person name="Lipzen A."/>
            <person name="Lundell T."/>
            <person name="Morin E."/>
            <person name="Murat C."/>
            <person name="Riley R."/>
            <person name="Ohm R."/>
            <person name="Sun H."/>
            <person name="Tunlid A."/>
            <person name="Henrissat B."/>
            <person name="Grigoriev I.V."/>
            <person name="Hibbett D.S."/>
            <person name="Martin F."/>
        </authorList>
    </citation>
    <scope>NUCLEOTIDE SEQUENCE [LARGE SCALE GENOMIC DNA]</scope>
    <source>
        <strain evidence="2">LaAM-08-1</strain>
    </source>
</reference>
<keyword evidence="2" id="KW-1185">Reference proteome</keyword>
<reference evidence="1 2" key="1">
    <citation type="submission" date="2014-04" db="EMBL/GenBank/DDBJ databases">
        <authorList>
            <consortium name="DOE Joint Genome Institute"/>
            <person name="Kuo A."/>
            <person name="Kohler A."/>
            <person name="Nagy L.G."/>
            <person name="Floudas D."/>
            <person name="Copeland A."/>
            <person name="Barry K.W."/>
            <person name="Cichocki N."/>
            <person name="Veneault-Fourrey C."/>
            <person name="LaButti K."/>
            <person name="Lindquist E.A."/>
            <person name="Lipzen A."/>
            <person name="Lundell T."/>
            <person name="Morin E."/>
            <person name="Murat C."/>
            <person name="Sun H."/>
            <person name="Tunlid A."/>
            <person name="Henrissat B."/>
            <person name="Grigoriev I.V."/>
            <person name="Hibbett D.S."/>
            <person name="Martin F."/>
            <person name="Nordberg H.P."/>
            <person name="Cantor M.N."/>
            <person name="Hua S.X."/>
        </authorList>
    </citation>
    <scope>NUCLEOTIDE SEQUENCE [LARGE SCALE GENOMIC DNA]</scope>
    <source>
        <strain evidence="1 2">LaAM-08-1</strain>
    </source>
</reference>
<evidence type="ECO:0000313" key="2">
    <source>
        <dbReference type="Proteomes" id="UP000054477"/>
    </source>
</evidence>
<name>A0A0C9WTH2_9AGAR</name>
<dbReference type="EMBL" id="KN838762">
    <property type="protein sequence ID" value="KIJ95260.1"/>
    <property type="molecule type" value="Genomic_DNA"/>
</dbReference>
<protein>
    <submittedName>
        <fullName evidence="1">Uncharacterized protein</fullName>
    </submittedName>
</protein>
<gene>
    <name evidence="1" type="ORF">K443DRAFT_639091</name>
</gene>
<organism evidence="1 2">
    <name type="scientific">Laccaria amethystina LaAM-08-1</name>
    <dbReference type="NCBI Taxonomy" id="1095629"/>
    <lineage>
        <taxon>Eukaryota</taxon>
        <taxon>Fungi</taxon>
        <taxon>Dikarya</taxon>
        <taxon>Basidiomycota</taxon>
        <taxon>Agaricomycotina</taxon>
        <taxon>Agaricomycetes</taxon>
        <taxon>Agaricomycetidae</taxon>
        <taxon>Agaricales</taxon>
        <taxon>Agaricineae</taxon>
        <taxon>Hydnangiaceae</taxon>
        <taxon>Laccaria</taxon>
    </lineage>
</organism>
<sequence>MVATTSSALRAPLATCTTAGTTPSSNVSALFLAMASQHSWDQGATDITHMRRYQDVNHGCPVINFALSTDVANHTHQEHDIDQSPTFSLSSRPSCTESSIVSALKGSKTKNIVSRRPADVFRSFIQRSIQLSRTRHAAVFGPKTNLIFSSFCHQRAIWRRLVAPLVCSLGRTHWQL</sequence>
<dbReference type="AlphaFoldDB" id="A0A0C9WTH2"/>
<dbReference type="Proteomes" id="UP000054477">
    <property type="component" value="Unassembled WGS sequence"/>
</dbReference>
<dbReference type="HOGENOM" id="CLU_1525399_0_0_1"/>
<evidence type="ECO:0000313" key="1">
    <source>
        <dbReference type="EMBL" id="KIJ95260.1"/>
    </source>
</evidence>